<comment type="subcellular location">
    <subcellularLocation>
        <location evidence="1 5">Secreted</location>
    </subcellularLocation>
</comment>
<protein>
    <recommendedName>
        <fullName evidence="5">RxLR effector protein</fullName>
    </recommendedName>
</protein>
<feature type="signal peptide" evidence="5">
    <location>
        <begin position="1"/>
        <end position="20"/>
    </location>
</feature>
<name>A0A8S9VDZ6_PHYIN</name>
<gene>
    <name evidence="6" type="ORF">GN958_ATG01391</name>
</gene>
<comment type="similarity">
    <text evidence="2 5">Belongs to the RxLR effector family.</text>
</comment>
<keyword evidence="4 5" id="KW-0732">Signal</keyword>
<evidence type="ECO:0000256" key="5">
    <source>
        <dbReference type="RuleBase" id="RU367124"/>
    </source>
</evidence>
<proteinExistence type="inferred from homology"/>
<comment type="caution">
    <text evidence="6">The sequence shown here is derived from an EMBL/GenBank/DDBJ whole genome shotgun (WGS) entry which is preliminary data.</text>
</comment>
<accession>A0A8S9VDZ6</accession>
<comment type="domain">
    <text evidence="5">The RxLR-dEER motif acts to carry the protein into the host cell cytoplasm through binding to cell surface phosphatidylinositol-3-phosphate.</text>
</comment>
<evidence type="ECO:0000256" key="3">
    <source>
        <dbReference type="ARBA" id="ARBA00022525"/>
    </source>
</evidence>
<evidence type="ECO:0000256" key="4">
    <source>
        <dbReference type="ARBA" id="ARBA00022729"/>
    </source>
</evidence>
<evidence type="ECO:0000256" key="1">
    <source>
        <dbReference type="ARBA" id="ARBA00004613"/>
    </source>
</evidence>
<organism evidence="6 7">
    <name type="scientific">Phytophthora infestans</name>
    <name type="common">Potato late blight agent</name>
    <name type="synonym">Botrytis infestans</name>
    <dbReference type="NCBI Taxonomy" id="4787"/>
    <lineage>
        <taxon>Eukaryota</taxon>
        <taxon>Sar</taxon>
        <taxon>Stramenopiles</taxon>
        <taxon>Oomycota</taxon>
        <taxon>Peronosporomycetes</taxon>
        <taxon>Peronosporales</taxon>
        <taxon>Peronosporaceae</taxon>
        <taxon>Phytophthora</taxon>
    </lineage>
</organism>
<dbReference type="Pfam" id="PF16810">
    <property type="entry name" value="RXLR"/>
    <property type="match status" value="1"/>
</dbReference>
<dbReference type="InterPro" id="IPR031825">
    <property type="entry name" value="RXLR"/>
</dbReference>
<sequence>MRHLLTAAVILFGGCDMASAIIDAQQVAPSEVSSTDAIQSIYAAQLVRSGKRFLRTPTAEQLDDELGQVDEERRMEILTKQLSKLASFTKNTGALKKVDEAVAAAKPQNAMSLEQNLMSKLGKNQLAQRNFEQYIDEKWTVDVLKSKLRITKDTAPDSKEYEAFSTLLQTRMYVDTLMKVKNPTTTNTGETMLAKINENPLAQKYFGQFMDDTLTQVTLKNKLGITRGTLKTSKEYDALTLLIQARAWNSMLAKTKGSPLKENIMGRVEGSPLAQKFFKEFVDEKWSIQTLQSKLGITKGMTPDTTKYDALSGLVQSRMYINGVAKAKNPTVRSNTEGILTKIDDNALAQKYFGQFMDESLTLTALKRELKVTRSTPKDSKEYQAVILLIQAKALNKNLA</sequence>
<dbReference type="Proteomes" id="UP000704712">
    <property type="component" value="Unassembled WGS sequence"/>
</dbReference>
<feature type="chain" id="PRO_5045013055" description="RxLR effector protein" evidence="5">
    <location>
        <begin position="21"/>
        <end position="400"/>
    </location>
</feature>
<comment type="function">
    <text evidence="5">Effector that suppresses plant defense responses during pathogen infection.</text>
</comment>
<keyword evidence="3 5" id="KW-0964">Secreted</keyword>
<evidence type="ECO:0000313" key="6">
    <source>
        <dbReference type="EMBL" id="KAF4149419.1"/>
    </source>
</evidence>
<reference evidence="6" key="1">
    <citation type="submission" date="2020-03" db="EMBL/GenBank/DDBJ databases">
        <title>Hybrid Assembly of Korean Phytophthora infestans isolates.</title>
        <authorList>
            <person name="Prokchorchik M."/>
            <person name="Lee Y."/>
            <person name="Seo J."/>
            <person name="Cho J.-H."/>
            <person name="Park Y.-E."/>
            <person name="Jang D.-C."/>
            <person name="Im J.-S."/>
            <person name="Choi J.-G."/>
            <person name="Park H.-J."/>
            <person name="Lee G.-B."/>
            <person name="Lee Y.-G."/>
            <person name="Hong S.-Y."/>
            <person name="Cho K."/>
            <person name="Sohn K.H."/>
        </authorList>
    </citation>
    <scope>NUCLEOTIDE SEQUENCE</scope>
    <source>
        <strain evidence="6">KR_2_A2</strain>
    </source>
</reference>
<evidence type="ECO:0000256" key="2">
    <source>
        <dbReference type="ARBA" id="ARBA00010400"/>
    </source>
</evidence>
<dbReference type="EMBL" id="JAACNO010000176">
    <property type="protein sequence ID" value="KAF4149419.1"/>
    <property type="molecule type" value="Genomic_DNA"/>
</dbReference>
<dbReference type="AlphaFoldDB" id="A0A8S9VDZ6"/>
<evidence type="ECO:0000313" key="7">
    <source>
        <dbReference type="Proteomes" id="UP000704712"/>
    </source>
</evidence>
<dbReference type="PROSITE" id="PS51257">
    <property type="entry name" value="PROKAR_LIPOPROTEIN"/>
    <property type="match status" value="1"/>
</dbReference>